<evidence type="ECO:0000256" key="9">
    <source>
        <dbReference type="ARBA" id="ARBA00023242"/>
    </source>
</evidence>
<dbReference type="GO" id="GO:0000110">
    <property type="term" value="C:nucleotide-excision repair factor 1 complex"/>
    <property type="evidence" value="ECO:0007669"/>
    <property type="project" value="TreeGrafter"/>
</dbReference>
<comment type="similarity">
    <text evidence="2">Belongs to the XPF family.</text>
</comment>
<comment type="subcellular location">
    <subcellularLocation>
        <location evidence="1">Nucleus</location>
    </subcellularLocation>
</comment>
<dbReference type="FunFam" id="3.40.50.10130:FF:000002">
    <property type="entry name" value="DNA repair endonuclease XPF"/>
    <property type="match status" value="1"/>
</dbReference>
<dbReference type="GO" id="GO:0003697">
    <property type="term" value="F:single-stranded DNA binding"/>
    <property type="evidence" value="ECO:0007669"/>
    <property type="project" value="TreeGrafter"/>
</dbReference>
<dbReference type="GO" id="GO:0000712">
    <property type="term" value="P:resolution of meiotic recombination intermediates"/>
    <property type="evidence" value="ECO:0007669"/>
    <property type="project" value="TreeGrafter"/>
</dbReference>
<organism evidence="11 12">
    <name type="scientific">Cryptosporidium parvum</name>
    <dbReference type="NCBI Taxonomy" id="5807"/>
    <lineage>
        <taxon>Eukaryota</taxon>
        <taxon>Sar</taxon>
        <taxon>Alveolata</taxon>
        <taxon>Apicomplexa</taxon>
        <taxon>Conoidasida</taxon>
        <taxon>Coccidia</taxon>
        <taxon>Eucoccidiorida</taxon>
        <taxon>Eimeriorina</taxon>
        <taxon>Cryptosporidiidae</taxon>
        <taxon>Cryptosporidium</taxon>
    </lineage>
</organism>
<evidence type="ECO:0000256" key="7">
    <source>
        <dbReference type="ARBA" id="ARBA00023125"/>
    </source>
</evidence>
<protein>
    <recommendedName>
        <fullName evidence="10">ERCC4 domain-containing protein</fullName>
    </recommendedName>
</protein>
<gene>
    <name evidence="11" type="ORF">CPATCC_001753</name>
</gene>
<dbReference type="GO" id="GO:0003684">
    <property type="term" value="F:damaged DNA binding"/>
    <property type="evidence" value="ECO:0007669"/>
    <property type="project" value="TreeGrafter"/>
</dbReference>
<evidence type="ECO:0000313" key="12">
    <source>
        <dbReference type="Proteomes" id="UP000593906"/>
    </source>
</evidence>
<dbReference type="InterPro" id="IPR011335">
    <property type="entry name" value="Restrct_endonuc-II-like"/>
</dbReference>
<name>A0A7S7RGQ8_CRYPV</name>
<evidence type="ECO:0000256" key="3">
    <source>
        <dbReference type="ARBA" id="ARBA00022722"/>
    </source>
</evidence>
<dbReference type="EMBL" id="CP044419">
    <property type="protein sequence ID" value="QOY42144.1"/>
    <property type="molecule type" value="Genomic_DNA"/>
</dbReference>
<dbReference type="VEuPathDB" id="CryptoDB:CPATCC_0019690"/>
<dbReference type="SUPFAM" id="SSF47781">
    <property type="entry name" value="RuvA domain 2-like"/>
    <property type="match status" value="1"/>
</dbReference>
<keyword evidence="8" id="KW-0234">DNA repair</keyword>
<evidence type="ECO:0000256" key="4">
    <source>
        <dbReference type="ARBA" id="ARBA00022759"/>
    </source>
</evidence>
<evidence type="ECO:0000259" key="10">
    <source>
        <dbReference type="SMART" id="SM00891"/>
    </source>
</evidence>
<evidence type="ECO:0000256" key="2">
    <source>
        <dbReference type="ARBA" id="ARBA00010015"/>
    </source>
</evidence>
<dbReference type="Gene3D" id="1.10.150.20">
    <property type="entry name" value="5' to 3' exonuclease, C-terminal subdomain"/>
    <property type="match status" value="1"/>
</dbReference>
<dbReference type="GO" id="GO:1901255">
    <property type="term" value="P:nucleotide-excision repair involved in interstrand cross-link repair"/>
    <property type="evidence" value="ECO:0007669"/>
    <property type="project" value="TreeGrafter"/>
</dbReference>
<dbReference type="CDD" id="cd20078">
    <property type="entry name" value="XPF_nuclease_XPF_euk"/>
    <property type="match status" value="1"/>
</dbReference>
<keyword evidence="3" id="KW-0540">Nuclease</keyword>
<dbReference type="GO" id="GO:0000724">
    <property type="term" value="P:double-strand break repair via homologous recombination"/>
    <property type="evidence" value="ECO:0007669"/>
    <property type="project" value="TreeGrafter"/>
</dbReference>
<dbReference type="PANTHER" id="PTHR10150">
    <property type="entry name" value="DNA REPAIR ENDONUCLEASE XPF"/>
    <property type="match status" value="1"/>
</dbReference>
<evidence type="ECO:0000256" key="8">
    <source>
        <dbReference type="ARBA" id="ARBA00023204"/>
    </source>
</evidence>
<accession>A0A7S7RGQ8</accession>
<evidence type="ECO:0000256" key="6">
    <source>
        <dbReference type="ARBA" id="ARBA00022801"/>
    </source>
</evidence>
<dbReference type="PANTHER" id="PTHR10150:SF0">
    <property type="entry name" value="DNA REPAIR ENDONUCLEASE XPF"/>
    <property type="match status" value="1"/>
</dbReference>
<dbReference type="InterPro" id="IPR047520">
    <property type="entry name" value="XPF_nuclease"/>
</dbReference>
<dbReference type="InterPro" id="IPR006166">
    <property type="entry name" value="ERCC4_domain"/>
</dbReference>
<feature type="domain" description="ERCC4" evidence="10">
    <location>
        <begin position="98"/>
        <end position="178"/>
    </location>
</feature>
<sequence length="348" mass="40037">MLDPDISLLREIELFTATSEKSIKLYIQVIMITIQNSLRHEKLLNAIKSEELSWIGLERHKKTLVVPLSDITEGEILAKLSNSSIYQDRYKEENDIQKIIVDIREFRSSLPYQLFCKGVKIIPMSLEIGDYVISRDVCIERKSLPDLVNSLSNGRLFTQLQWISKHYSTPVILIELNSLIEILNHQGMQQNFLPMKFNSCDIYLKLILLTRHFPNIKFIWSCNSSFSSLVILRIKKDREQPNLKDASTLNTGILKANDISIEKEKKSKGKKRKVSSDSTKSNYYATAFLRYLPGINAKNIKVLTSNFRSIKEIINTPLENLINHLGISFGTSLFRALHEGYSENINLR</sequence>
<evidence type="ECO:0000256" key="1">
    <source>
        <dbReference type="ARBA" id="ARBA00004123"/>
    </source>
</evidence>
<dbReference type="InterPro" id="IPR010994">
    <property type="entry name" value="RuvA_2-like"/>
</dbReference>
<keyword evidence="7" id="KW-0238">DNA-binding</keyword>
<dbReference type="Proteomes" id="UP000593906">
    <property type="component" value="Chromosome 4"/>
</dbReference>
<proteinExistence type="inferred from homology"/>
<reference evidence="11 12" key="1">
    <citation type="submission" date="2019-09" db="EMBL/GenBank/DDBJ databases">
        <title>Consistent, comparative and evidence-based genome assembly and annotation for Cryptosporidium parvum, C. hominis and C. tyzzeri.</title>
        <authorList>
            <person name="Baptista R.P."/>
            <person name="Li Y."/>
            <person name="Sateriale A."/>
            <person name="Ansell B."/>
            <person name="Jex A."/>
            <person name="Sanders M."/>
            <person name="Brooks K."/>
            <person name="Tracey A."/>
            <person name="Berriman M."/>
            <person name="Striepen B."/>
            <person name="Cotton J.A."/>
            <person name="Kissinger J.C."/>
        </authorList>
    </citation>
    <scope>NUCLEOTIDE SEQUENCE [LARGE SCALE GENOMIC DNA]</scope>
    <source>
        <strain evidence="11 12">IOWA-ATCC</strain>
    </source>
</reference>
<dbReference type="SMART" id="SM00891">
    <property type="entry name" value="ERCC4"/>
    <property type="match status" value="1"/>
</dbReference>
<dbReference type="GO" id="GO:0000014">
    <property type="term" value="F:single-stranded DNA endodeoxyribonuclease activity"/>
    <property type="evidence" value="ECO:0007669"/>
    <property type="project" value="TreeGrafter"/>
</dbReference>
<dbReference type="SUPFAM" id="SSF52980">
    <property type="entry name" value="Restriction endonuclease-like"/>
    <property type="match status" value="1"/>
</dbReference>
<keyword evidence="5" id="KW-0227">DNA damage</keyword>
<keyword evidence="9" id="KW-0539">Nucleus</keyword>
<keyword evidence="4" id="KW-0255">Endonuclease</keyword>
<evidence type="ECO:0000256" key="5">
    <source>
        <dbReference type="ARBA" id="ARBA00022763"/>
    </source>
</evidence>
<dbReference type="AlphaFoldDB" id="A0A7S7RGQ8"/>
<dbReference type="Gene3D" id="3.40.50.10130">
    <property type="match status" value="1"/>
</dbReference>
<keyword evidence="6" id="KW-0378">Hydrolase</keyword>
<evidence type="ECO:0000313" key="11">
    <source>
        <dbReference type="EMBL" id="QOY42144.1"/>
    </source>
</evidence>
<dbReference type="Pfam" id="PF02732">
    <property type="entry name" value="ERCC4"/>
    <property type="match status" value="1"/>
</dbReference>